<dbReference type="SMART" id="SM00448">
    <property type="entry name" value="REC"/>
    <property type="match status" value="1"/>
</dbReference>
<gene>
    <name evidence="10" type="ordered locus">Sulac_0421</name>
</gene>
<keyword evidence="2" id="KW-0805">Transcription regulation</keyword>
<dbReference type="SMART" id="SM00862">
    <property type="entry name" value="Trans_reg_C"/>
    <property type="match status" value="1"/>
</dbReference>
<dbReference type="Gene3D" id="1.10.10.10">
    <property type="entry name" value="Winged helix-like DNA-binding domain superfamily/Winged helix DNA-binding domain"/>
    <property type="match status" value="1"/>
</dbReference>
<feature type="modified residue" description="4-aspartylphosphate" evidence="6">
    <location>
        <position position="58"/>
    </location>
</feature>
<dbReference type="SUPFAM" id="SSF52172">
    <property type="entry name" value="CheY-like"/>
    <property type="match status" value="1"/>
</dbReference>
<feature type="domain" description="OmpR/PhoB-type" evidence="9">
    <location>
        <begin position="133"/>
        <end position="235"/>
    </location>
</feature>
<evidence type="ECO:0000256" key="6">
    <source>
        <dbReference type="PROSITE-ProRule" id="PRU00169"/>
    </source>
</evidence>
<evidence type="ECO:0000256" key="5">
    <source>
        <dbReference type="ARBA" id="ARBA00024867"/>
    </source>
</evidence>
<dbReference type="HOGENOM" id="CLU_000445_30_4_9"/>
<dbReference type="PROSITE" id="PS51755">
    <property type="entry name" value="OMPR_PHOB"/>
    <property type="match status" value="1"/>
</dbReference>
<dbReference type="Gene3D" id="6.10.250.690">
    <property type="match status" value="1"/>
</dbReference>
<dbReference type="Pfam" id="PF00486">
    <property type="entry name" value="Trans_reg_C"/>
    <property type="match status" value="1"/>
</dbReference>
<dbReference type="STRING" id="679936.Sulac_0421"/>
<evidence type="ECO:0000256" key="2">
    <source>
        <dbReference type="ARBA" id="ARBA00023015"/>
    </source>
</evidence>
<keyword evidence="3 7" id="KW-0238">DNA-binding</keyword>
<dbReference type="GO" id="GO:0006355">
    <property type="term" value="P:regulation of DNA-templated transcription"/>
    <property type="evidence" value="ECO:0007669"/>
    <property type="project" value="InterPro"/>
</dbReference>
<proteinExistence type="predicted"/>
<dbReference type="Pfam" id="PF00072">
    <property type="entry name" value="Response_reg"/>
    <property type="match status" value="1"/>
</dbReference>
<accession>G8TY75</accession>
<protein>
    <recommendedName>
        <fullName evidence="1">Stage 0 sporulation protein A homolog</fullName>
    </recommendedName>
</protein>
<dbReference type="EMBL" id="CP003179">
    <property type="protein sequence ID" value="AEW03982.1"/>
    <property type="molecule type" value="Genomic_DNA"/>
</dbReference>
<evidence type="ECO:0000259" key="8">
    <source>
        <dbReference type="PROSITE" id="PS50110"/>
    </source>
</evidence>
<dbReference type="CDD" id="cd00383">
    <property type="entry name" value="trans_reg_C"/>
    <property type="match status" value="1"/>
</dbReference>
<dbReference type="InterPro" id="IPR016032">
    <property type="entry name" value="Sig_transdc_resp-reg_C-effctor"/>
</dbReference>
<dbReference type="InterPro" id="IPR001789">
    <property type="entry name" value="Sig_transdc_resp-reg_receiver"/>
</dbReference>
<evidence type="ECO:0000259" key="9">
    <source>
        <dbReference type="PROSITE" id="PS51755"/>
    </source>
</evidence>
<feature type="DNA-binding region" description="OmpR/PhoB-type" evidence="7">
    <location>
        <begin position="133"/>
        <end position="235"/>
    </location>
</feature>
<keyword evidence="11" id="KW-1185">Reference proteome</keyword>
<feature type="domain" description="Response regulatory" evidence="8">
    <location>
        <begin position="9"/>
        <end position="122"/>
    </location>
</feature>
<comment type="function">
    <text evidence="5">May play the central regulatory role in sporulation. It may be an element of the effector pathway responsible for the activation of sporulation genes in response to nutritional stress. Spo0A may act in concert with spo0H (a sigma factor) to control the expression of some genes that are critical to the sporulation process.</text>
</comment>
<dbReference type="PATRIC" id="fig|679936.5.peg.431"/>
<reference evidence="11" key="1">
    <citation type="submission" date="2011-12" db="EMBL/GenBank/DDBJ databases">
        <title>The complete genome of chromosome of Sulfobacillus acidophilus DSM 10332.</title>
        <authorList>
            <person name="Lucas S."/>
            <person name="Han J."/>
            <person name="Lapidus A."/>
            <person name="Bruce D."/>
            <person name="Goodwin L."/>
            <person name="Pitluck S."/>
            <person name="Peters L."/>
            <person name="Kyrpides N."/>
            <person name="Mavromatis K."/>
            <person name="Ivanova N."/>
            <person name="Mikhailova N."/>
            <person name="Chertkov O."/>
            <person name="Saunders E."/>
            <person name="Detter J.C."/>
            <person name="Tapia R."/>
            <person name="Han C."/>
            <person name="Land M."/>
            <person name="Hauser L."/>
            <person name="Markowitz V."/>
            <person name="Cheng J.-F."/>
            <person name="Hugenholtz P."/>
            <person name="Woyke T."/>
            <person name="Wu D."/>
            <person name="Pukall R."/>
            <person name="Gehrich-Schroeter G."/>
            <person name="Schneider S."/>
            <person name="Klenk H.-P."/>
            <person name="Eisen J.A."/>
        </authorList>
    </citation>
    <scope>NUCLEOTIDE SEQUENCE [LARGE SCALE GENOMIC DNA]</scope>
    <source>
        <strain evidence="11">ATCC 700253 / DSM 10332 / NAL</strain>
    </source>
</reference>
<evidence type="ECO:0000256" key="3">
    <source>
        <dbReference type="ARBA" id="ARBA00023125"/>
    </source>
</evidence>
<dbReference type="PANTHER" id="PTHR48111">
    <property type="entry name" value="REGULATOR OF RPOS"/>
    <property type="match status" value="1"/>
</dbReference>
<dbReference type="InterPro" id="IPR001867">
    <property type="entry name" value="OmpR/PhoB-type_DNA-bd"/>
</dbReference>
<evidence type="ECO:0000256" key="1">
    <source>
        <dbReference type="ARBA" id="ARBA00018672"/>
    </source>
</evidence>
<dbReference type="SUPFAM" id="SSF46894">
    <property type="entry name" value="C-terminal effector domain of the bipartite response regulators"/>
    <property type="match status" value="1"/>
</dbReference>
<dbReference type="Proteomes" id="UP000005439">
    <property type="component" value="Chromosome"/>
</dbReference>
<keyword evidence="6" id="KW-0597">Phosphoprotein</keyword>
<dbReference type="CDD" id="cd17574">
    <property type="entry name" value="REC_OmpR"/>
    <property type="match status" value="1"/>
</dbReference>
<dbReference type="GO" id="GO:0000156">
    <property type="term" value="F:phosphorelay response regulator activity"/>
    <property type="evidence" value="ECO:0007669"/>
    <property type="project" value="TreeGrafter"/>
</dbReference>
<keyword evidence="4" id="KW-0804">Transcription</keyword>
<dbReference type="InterPro" id="IPR039420">
    <property type="entry name" value="WalR-like"/>
</dbReference>
<dbReference type="PANTHER" id="PTHR48111:SF50">
    <property type="entry name" value="KDP OPERON TRANSCRIPTIONAL REGULATORY PROTEIN KDPE"/>
    <property type="match status" value="1"/>
</dbReference>
<name>G8TY75_SULAD</name>
<evidence type="ECO:0000256" key="4">
    <source>
        <dbReference type="ARBA" id="ARBA00023163"/>
    </source>
</evidence>
<evidence type="ECO:0000313" key="11">
    <source>
        <dbReference type="Proteomes" id="UP000005439"/>
    </source>
</evidence>
<dbReference type="AlphaFoldDB" id="G8TY75"/>
<dbReference type="PROSITE" id="PS50110">
    <property type="entry name" value="RESPONSE_REGULATORY"/>
    <property type="match status" value="1"/>
</dbReference>
<dbReference type="InterPro" id="IPR036388">
    <property type="entry name" value="WH-like_DNA-bd_sf"/>
</dbReference>
<dbReference type="GO" id="GO:0032993">
    <property type="term" value="C:protein-DNA complex"/>
    <property type="evidence" value="ECO:0007669"/>
    <property type="project" value="TreeGrafter"/>
</dbReference>
<dbReference type="Gene3D" id="3.40.50.2300">
    <property type="match status" value="1"/>
</dbReference>
<evidence type="ECO:0000256" key="7">
    <source>
        <dbReference type="PROSITE-ProRule" id="PRU01091"/>
    </source>
</evidence>
<dbReference type="KEGG" id="sap:Sulac_0421"/>
<dbReference type="InterPro" id="IPR011006">
    <property type="entry name" value="CheY-like_superfamily"/>
</dbReference>
<sequence length="242" mass="27739">MTEGNSLGVVLVIEDEPRYQRLLRTNLAMEGYTVWIAGNGHDALEQVYVREPDAVILDLRLPDIDGFVLCSRLRHLTAVPIIVLTALNQEADLVRALDGGADDYLTKPFSPAELLARVRAHLRRQQSQMSPDAPRLSCGPFQLRPATRELVVTLGESRTVRLTPTEWRLMGEFLRYCDKVIPHEQLLRQVWGPDYQGEHEYLRIYVRRLRQYVEPDPRHPRYLVSYAGIGYALHSAPRHSFS</sequence>
<reference evidence="10 11" key="2">
    <citation type="journal article" date="2012" name="Stand. Genomic Sci.">
        <title>Complete genome sequence of the moderately thermophilic mineral-sulfide-oxidizing firmicute Sulfobacillus acidophilus type strain (NAL(T)).</title>
        <authorList>
            <person name="Anderson I."/>
            <person name="Chertkov O."/>
            <person name="Chen A."/>
            <person name="Saunders E."/>
            <person name="Lapidus A."/>
            <person name="Nolan M."/>
            <person name="Lucas S."/>
            <person name="Hammon N."/>
            <person name="Deshpande S."/>
            <person name="Cheng J.F."/>
            <person name="Han C."/>
            <person name="Tapia R."/>
            <person name="Goodwin L.A."/>
            <person name="Pitluck S."/>
            <person name="Liolios K."/>
            <person name="Pagani I."/>
            <person name="Ivanova N."/>
            <person name="Mikhailova N."/>
            <person name="Pati A."/>
            <person name="Palaniappan K."/>
            <person name="Land M."/>
            <person name="Pan C."/>
            <person name="Rohde M."/>
            <person name="Pukall R."/>
            <person name="Goker M."/>
            <person name="Detter J.C."/>
            <person name="Woyke T."/>
            <person name="Bristow J."/>
            <person name="Eisen J.A."/>
            <person name="Markowitz V."/>
            <person name="Hugenholtz P."/>
            <person name="Kyrpides N.C."/>
            <person name="Klenk H.P."/>
            <person name="Mavromatis K."/>
        </authorList>
    </citation>
    <scope>NUCLEOTIDE SEQUENCE [LARGE SCALE GENOMIC DNA]</scope>
    <source>
        <strain evidence="11">ATCC 700253 / DSM 10332 / NAL</strain>
    </source>
</reference>
<dbReference type="GO" id="GO:0000976">
    <property type="term" value="F:transcription cis-regulatory region binding"/>
    <property type="evidence" value="ECO:0007669"/>
    <property type="project" value="TreeGrafter"/>
</dbReference>
<dbReference type="GO" id="GO:0005829">
    <property type="term" value="C:cytosol"/>
    <property type="evidence" value="ECO:0007669"/>
    <property type="project" value="TreeGrafter"/>
</dbReference>
<evidence type="ECO:0000313" key="10">
    <source>
        <dbReference type="EMBL" id="AEW03982.1"/>
    </source>
</evidence>
<organism evidence="10 11">
    <name type="scientific">Sulfobacillus acidophilus (strain ATCC 700253 / DSM 10332 / NAL)</name>
    <dbReference type="NCBI Taxonomy" id="679936"/>
    <lineage>
        <taxon>Bacteria</taxon>
        <taxon>Bacillati</taxon>
        <taxon>Bacillota</taxon>
        <taxon>Clostridia</taxon>
        <taxon>Eubacteriales</taxon>
        <taxon>Clostridiales Family XVII. Incertae Sedis</taxon>
        <taxon>Sulfobacillus</taxon>
    </lineage>
</organism>